<evidence type="ECO:0000313" key="2">
    <source>
        <dbReference type="EMBL" id="MBE1487120.1"/>
    </source>
</evidence>
<sequence>MAHLASGGFQAVQEGYESDVGDERELEVTTVERYLTTRPWALTAVLAPVSEVGCILAEAAPQHSQSHQVLTQTELVQVQASAQRQGTNGFTGNGIPVGVKRMDVSGVPPRGRPV</sequence>
<dbReference type="AlphaFoldDB" id="A0A927M9T3"/>
<comment type="caution">
    <text evidence="2">The sequence shown here is derived from an EMBL/GenBank/DDBJ whole genome shotgun (WGS) entry which is preliminary data.</text>
</comment>
<organism evidence="2 3">
    <name type="scientific">Plantactinospora soyae</name>
    <dbReference type="NCBI Taxonomy" id="1544732"/>
    <lineage>
        <taxon>Bacteria</taxon>
        <taxon>Bacillati</taxon>
        <taxon>Actinomycetota</taxon>
        <taxon>Actinomycetes</taxon>
        <taxon>Micromonosporales</taxon>
        <taxon>Micromonosporaceae</taxon>
        <taxon>Plantactinospora</taxon>
    </lineage>
</organism>
<evidence type="ECO:0000313" key="3">
    <source>
        <dbReference type="Proteomes" id="UP000649753"/>
    </source>
</evidence>
<reference evidence="2" key="1">
    <citation type="submission" date="2020-10" db="EMBL/GenBank/DDBJ databases">
        <title>Sequencing the genomes of 1000 actinobacteria strains.</title>
        <authorList>
            <person name="Klenk H.-P."/>
        </authorList>
    </citation>
    <scope>NUCLEOTIDE SEQUENCE</scope>
    <source>
        <strain evidence="2">DSM 46832</strain>
    </source>
</reference>
<keyword evidence="3" id="KW-1185">Reference proteome</keyword>
<dbReference type="EMBL" id="JADBEB010000001">
    <property type="protein sequence ID" value="MBE1487120.1"/>
    <property type="molecule type" value="Genomic_DNA"/>
</dbReference>
<protein>
    <submittedName>
        <fullName evidence="2">Uncharacterized protein</fullName>
    </submittedName>
</protein>
<name>A0A927M9T3_9ACTN</name>
<evidence type="ECO:0000256" key="1">
    <source>
        <dbReference type="SAM" id="MobiDB-lite"/>
    </source>
</evidence>
<accession>A0A927M9T3</accession>
<feature type="region of interest" description="Disordered" evidence="1">
    <location>
        <begin position="82"/>
        <end position="114"/>
    </location>
</feature>
<dbReference type="Proteomes" id="UP000649753">
    <property type="component" value="Unassembled WGS sequence"/>
</dbReference>
<gene>
    <name evidence="2" type="ORF">H4W31_002758</name>
</gene>
<proteinExistence type="predicted"/>